<feature type="compositionally biased region" description="Basic residues" evidence="1">
    <location>
        <begin position="27"/>
        <end position="40"/>
    </location>
</feature>
<name>A0A2P6TMP3_CHLSO</name>
<dbReference type="OrthoDB" id="511222at2759"/>
<dbReference type="InterPro" id="IPR019034">
    <property type="entry name" value="UPF0390"/>
</dbReference>
<keyword evidence="3" id="KW-1185">Reference proteome</keyword>
<evidence type="ECO:0000256" key="1">
    <source>
        <dbReference type="SAM" id="MobiDB-lite"/>
    </source>
</evidence>
<accession>A0A2P6TMP3</accession>
<reference evidence="2 3" key="1">
    <citation type="journal article" date="2018" name="Plant J.">
        <title>Genome sequences of Chlorella sorokiniana UTEX 1602 and Micractinium conductrix SAG 241.80: implications to maltose excretion by a green alga.</title>
        <authorList>
            <person name="Arriola M.B."/>
            <person name="Velmurugan N."/>
            <person name="Zhang Y."/>
            <person name="Plunkett M.H."/>
            <person name="Hondzo H."/>
            <person name="Barney B.M."/>
        </authorList>
    </citation>
    <scope>NUCLEOTIDE SEQUENCE [LARGE SCALE GENOMIC DNA]</scope>
    <source>
        <strain evidence="3">UTEX 1602</strain>
    </source>
</reference>
<organism evidence="2 3">
    <name type="scientific">Chlorella sorokiniana</name>
    <name type="common">Freshwater green alga</name>
    <dbReference type="NCBI Taxonomy" id="3076"/>
    <lineage>
        <taxon>Eukaryota</taxon>
        <taxon>Viridiplantae</taxon>
        <taxon>Chlorophyta</taxon>
        <taxon>core chlorophytes</taxon>
        <taxon>Trebouxiophyceae</taxon>
        <taxon>Chlorellales</taxon>
        <taxon>Chlorellaceae</taxon>
        <taxon>Chlorella clade</taxon>
        <taxon>Chlorella</taxon>
    </lineage>
</organism>
<dbReference type="EMBL" id="LHPG02000011">
    <property type="protein sequence ID" value="PRW45601.1"/>
    <property type="molecule type" value="Genomic_DNA"/>
</dbReference>
<evidence type="ECO:0000313" key="2">
    <source>
        <dbReference type="EMBL" id="PRW45601.1"/>
    </source>
</evidence>
<dbReference type="Pfam" id="PF09495">
    <property type="entry name" value="DUF2462"/>
    <property type="match status" value="1"/>
</dbReference>
<feature type="region of interest" description="Disordered" evidence="1">
    <location>
        <begin position="1"/>
        <end position="41"/>
    </location>
</feature>
<dbReference type="AlphaFoldDB" id="A0A2P6TMP3"/>
<proteinExistence type="predicted"/>
<protein>
    <submittedName>
        <fullName evidence="2">Leydig cell tumor</fullName>
    </submittedName>
</protein>
<feature type="region of interest" description="Disordered" evidence="1">
    <location>
        <begin position="85"/>
        <end position="108"/>
    </location>
</feature>
<dbReference type="Proteomes" id="UP000239899">
    <property type="component" value="Unassembled WGS sequence"/>
</dbReference>
<comment type="caution">
    <text evidence="2">The sequence shown here is derived from an EMBL/GenBank/DDBJ whole genome shotgun (WGS) entry which is preliminary data.</text>
</comment>
<sequence length="108" mass="11409">MPQKPLGKGKKQQKPASAKRISEQKQKTKKGALQKAPKRAAIKEAHKEALALTKAINADNEEHFAATAASQPGGKLSVLKAPVTATADQKAKTKKSLKPGAAFGMARQ</sequence>
<evidence type="ECO:0000313" key="3">
    <source>
        <dbReference type="Proteomes" id="UP000239899"/>
    </source>
</evidence>
<gene>
    <name evidence="2" type="ORF">C2E21_6013</name>
</gene>